<evidence type="ECO:0000259" key="7">
    <source>
        <dbReference type="Pfam" id="PF01490"/>
    </source>
</evidence>
<keyword evidence="2 5" id="KW-0812">Transmembrane</keyword>
<comment type="subcellular location">
    <subcellularLocation>
        <location evidence="1">Membrane</location>
        <topology evidence="1">Multi-pass membrane protein</topology>
    </subcellularLocation>
</comment>
<feature type="transmembrane region" description="Helical" evidence="5">
    <location>
        <begin position="118"/>
        <end position="138"/>
    </location>
</feature>
<evidence type="ECO:0000256" key="5">
    <source>
        <dbReference type="SAM" id="Phobius"/>
    </source>
</evidence>
<feature type="transmembrane region" description="Helical" evidence="5">
    <location>
        <begin position="191"/>
        <end position="214"/>
    </location>
</feature>
<evidence type="ECO:0000256" key="4">
    <source>
        <dbReference type="ARBA" id="ARBA00023136"/>
    </source>
</evidence>
<reference evidence="8" key="1">
    <citation type="submission" date="2015-07" db="EMBL/GenBank/DDBJ databases">
        <title>MeaNS - Measles Nucleotide Surveillance Program.</title>
        <authorList>
            <person name="Tran T."/>
            <person name="Druce J."/>
        </authorList>
    </citation>
    <scope>NUCLEOTIDE SEQUENCE</scope>
    <source>
        <strain evidence="8">UCB-OBI-ISO-001</strain>
        <tissue evidence="8">Gonad</tissue>
    </source>
</reference>
<feature type="signal peptide" evidence="6">
    <location>
        <begin position="1"/>
        <end position="24"/>
    </location>
</feature>
<dbReference type="Pfam" id="PF01490">
    <property type="entry name" value="Aa_trans"/>
    <property type="match status" value="1"/>
</dbReference>
<keyword evidence="6" id="KW-0732">Signal</keyword>
<dbReference type="GO" id="GO:0015179">
    <property type="term" value="F:L-amino acid transmembrane transporter activity"/>
    <property type="evidence" value="ECO:0007669"/>
    <property type="project" value="TreeGrafter"/>
</dbReference>
<protein>
    <recommendedName>
        <fullName evidence="7">Amino acid transporter transmembrane domain-containing protein</fullName>
    </recommendedName>
</protein>
<dbReference type="InterPro" id="IPR013057">
    <property type="entry name" value="AA_transpt_TM"/>
</dbReference>
<evidence type="ECO:0000256" key="2">
    <source>
        <dbReference type="ARBA" id="ARBA00022692"/>
    </source>
</evidence>
<feature type="non-terminal residue" evidence="8">
    <location>
        <position position="1"/>
    </location>
</feature>
<keyword evidence="4 5" id="KW-0472">Membrane</keyword>
<evidence type="ECO:0000256" key="1">
    <source>
        <dbReference type="ARBA" id="ARBA00004141"/>
    </source>
</evidence>
<organism evidence="8">
    <name type="scientific">Octopus bimaculoides</name>
    <name type="common">California two-spotted octopus</name>
    <dbReference type="NCBI Taxonomy" id="37653"/>
    <lineage>
        <taxon>Eukaryota</taxon>
        <taxon>Metazoa</taxon>
        <taxon>Spiralia</taxon>
        <taxon>Lophotrochozoa</taxon>
        <taxon>Mollusca</taxon>
        <taxon>Cephalopoda</taxon>
        <taxon>Coleoidea</taxon>
        <taxon>Octopodiformes</taxon>
        <taxon>Octopoda</taxon>
        <taxon>Incirrata</taxon>
        <taxon>Octopodidae</taxon>
        <taxon>Octopus</taxon>
    </lineage>
</organism>
<dbReference type="AlphaFoldDB" id="A0A0L8FHT9"/>
<feature type="transmembrane region" description="Helical" evidence="5">
    <location>
        <begin position="76"/>
        <end position="98"/>
    </location>
</feature>
<feature type="transmembrane region" description="Helical" evidence="5">
    <location>
        <begin position="168"/>
        <end position="185"/>
    </location>
</feature>
<feature type="domain" description="Amino acid transporter transmembrane" evidence="7">
    <location>
        <begin position="6"/>
        <end position="244"/>
    </location>
</feature>
<evidence type="ECO:0000256" key="6">
    <source>
        <dbReference type="SAM" id="SignalP"/>
    </source>
</evidence>
<dbReference type="EMBL" id="KQ431401">
    <property type="protein sequence ID" value="KOF63187.1"/>
    <property type="molecule type" value="Genomic_DNA"/>
</dbReference>
<feature type="transmembrane region" description="Helical" evidence="5">
    <location>
        <begin position="226"/>
        <end position="253"/>
    </location>
</feature>
<dbReference type="STRING" id="37653.A0A0L8FHT9"/>
<gene>
    <name evidence="8" type="ORF">OCBIM_22020015mg</name>
</gene>
<dbReference type="GO" id="GO:0016020">
    <property type="term" value="C:membrane"/>
    <property type="evidence" value="ECO:0007669"/>
    <property type="project" value="UniProtKB-SubCell"/>
</dbReference>
<evidence type="ECO:0000256" key="3">
    <source>
        <dbReference type="ARBA" id="ARBA00022989"/>
    </source>
</evidence>
<evidence type="ECO:0000313" key="8">
    <source>
        <dbReference type="EMBL" id="KOF63187.1"/>
    </source>
</evidence>
<dbReference type="OrthoDB" id="438545at2759"/>
<feature type="chain" id="PRO_5005582393" description="Amino acid transporter transmembrane domain-containing protein" evidence="6">
    <location>
        <begin position="25"/>
        <end position="281"/>
    </location>
</feature>
<sequence length="281" mass="31712">YYSTAGIAAFLYISVLVFVKYTQPHSAPGPVETSNEKSKAIIYFIIDVVGCYESEVSSVPIYSSMKHRNLRSYSKVLCVAFALATFFYMLLGICGSLTFGSHVHSDILLSYRNPDVSVLIAVILLAVKGISSYTIMLFPGRSAALSLWCQYWQLSDEEAERKANKHNIVITSLWITSNTLLAMLFSNVRYFITFLGPFTTTLMFILPASCLFRYTKERGNKNDWKYNATIGVCIFFIISGFFFLGLSLIVMFFEYQNFESKSLSCKTLSNSTEFISNVTYS</sequence>
<proteinExistence type="predicted"/>
<keyword evidence="3 5" id="KW-1133">Transmembrane helix</keyword>
<accession>A0A0L8FHT9</accession>
<name>A0A0L8FHT9_OCTBM</name>
<dbReference type="PANTHER" id="PTHR22950:SF652">
    <property type="entry name" value="TRANSMEMBRANE AMINO ACID TRANSPORTER FAMILY PROTEIN"/>
    <property type="match status" value="1"/>
</dbReference>
<dbReference type="PANTHER" id="PTHR22950">
    <property type="entry name" value="AMINO ACID TRANSPORTER"/>
    <property type="match status" value="1"/>
</dbReference>